<organism evidence="1 2">
    <name type="scientific">Gigaspora margarita</name>
    <dbReference type="NCBI Taxonomy" id="4874"/>
    <lineage>
        <taxon>Eukaryota</taxon>
        <taxon>Fungi</taxon>
        <taxon>Fungi incertae sedis</taxon>
        <taxon>Mucoromycota</taxon>
        <taxon>Glomeromycotina</taxon>
        <taxon>Glomeromycetes</taxon>
        <taxon>Diversisporales</taxon>
        <taxon>Gigasporaceae</taxon>
        <taxon>Gigaspora</taxon>
    </lineage>
</organism>
<dbReference type="Proteomes" id="UP000789901">
    <property type="component" value="Unassembled WGS sequence"/>
</dbReference>
<evidence type="ECO:0000313" key="2">
    <source>
        <dbReference type="Proteomes" id="UP000789901"/>
    </source>
</evidence>
<comment type="caution">
    <text evidence="1">The sequence shown here is derived from an EMBL/GenBank/DDBJ whole genome shotgun (WGS) entry which is preliminary data.</text>
</comment>
<dbReference type="InterPro" id="IPR013083">
    <property type="entry name" value="Znf_RING/FYVE/PHD"/>
</dbReference>
<evidence type="ECO:0000313" key="1">
    <source>
        <dbReference type="EMBL" id="CAG8806744.1"/>
    </source>
</evidence>
<sequence length="137" mass="16103">EKVIEVTNKQEKPKLPDWVHSNLKSLVYEPGLENKVWEINKKESKTCLLYNKSEPLFESNKANLKPIMILTCFHSFYLRYIIISLKNNMPCPQCQQPIYPKDDNNAPTLLKEEEYIVKKLLNTYSKNHKSLVQHLKA</sequence>
<dbReference type="SUPFAM" id="SSF57850">
    <property type="entry name" value="RING/U-box"/>
    <property type="match status" value="1"/>
</dbReference>
<feature type="non-terminal residue" evidence="1">
    <location>
        <position position="1"/>
    </location>
</feature>
<protein>
    <submittedName>
        <fullName evidence="1">16635_t:CDS:1</fullName>
    </submittedName>
</protein>
<keyword evidence="2" id="KW-1185">Reference proteome</keyword>
<accession>A0ABN7W0C8</accession>
<name>A0ABN7W0C8_GIGMA</name>
<dbReference type="EMBL" id="CAJVQB010025606">
    <property type="protein sequence ID" value="CAG8806744.1"/>
    <property type="molecule type" value="Genomic_DNA"/>
</dbReference>
<proteinExistence type="predicted"/>
<reference evidence="1 2" key="1">
    <citation type="submission" date="2021-06" db="EMBL/GenBank/DDBJ databases">
        <authorList>
            <person name="Kallberg Y."/>
            <person name="Tangrot J."/>
            <person name="Rosling A."/>
        </authorList>
    </citation>
    <scope>NUCLEOTIDE SEQUENCE [LARGE SCALE GENOMIC DNA]</scope>
    <source>
        <strain evidence="1 2">120-4 pot B 10/14</strain>
    </source>
</reference>
<gene>
    <name evidence="1" type="ORF">GMARGA_LOCUS24365</name>
</gene>
<dbReference type="Gene3D" id="3.30.40.10">
    <property type="entry name" value="Zinc/RING finger domain, C3HC4 (zinc finger)"/>
    <property type="match status" value="1"/>
</dbReference>